<dbReference type="PRINTS" id="PR00975">
    <property type="entry name" value="RIBOSOMALS19"/>
</dbReference>
<dbReference type="Gene3D" id="3.30.860.10">
    <property type="entry name" value="30s Ribosomal Protein S19, Chain A"/>
    <property type="match status" value="1"/>
</dbReference>
<dbReference type="GO" id="GO:0022627">
    <property type="term" value="C:cytosolic small ribosomal subunit"/>
    <property type="evidence" value="ECO:0007669"/>
    <property type="project" value="UniProtKB-UniRule"/>
</dbReference>
<dbReference type="NCBIfam" id="NF003121">
    <property type="entry name" value="PRK04038.1"/>
    <property type="match status" value="1"/>
</dbReference>
<dbReference type="PANTHER" id="PTHR11880:SF2">
    <property type="entry name" value="SMALL RIBOSOMAL SUBUNIT PROTEIN US19"/>
    <property type="match status" value="1"/>
</dbReference>
<dbReference type="PROSITE" id="PS00323">
    <property type="entry name" value="RIBOSOMAL_S19"/>
    <property type="match status" value="1"/>
</dbReference>
<dbReference type="PIRSF" id="PIRSF002144">
    <property type="entry name" value="Ribosomal_S19"/>
    <property type="match status" value="1"/>
</dbReference>
<dbReference type="GO" id="GO:0019843">
    <property type="term" value="F:rRNA binding"/>
    <property type="evidence" value="ECO:0007669"/>
    <property type="project" value="UniProtKB-UniRule"/>
</dbReference>
<gene>
    <name evidence="6" type="primary">rps19p</name>
    <name evidence="9" type="ORF">J9259_05270</name>
    <name evidence="10" type="ORF">KIY12_06365</name>
</gene>
<evidence type="ECO:0000256" key="8">
    <source>
        <dbReference type="SAM" id="MobiDB-lite"/>
    </source>
</evidence>
<dbReference type="GO" id="GO:0000028">
    <property type="term" value="P:ribosomal small subunit assembly"/>
    <property type="evidence" value="ECO:0007669"/>
    <property type="project" value="TreeGrafter"/>
</dbReference>
<evidence type="ECO:0000256" key="4">
    <source>
        <dbReference type="ARBA" id="ARBA00023274"/>
    </source>
</evidence>
<proteinExistence type="inferred from homology"/>
<feature type="compositionally biased region" description="Basic residues" evidence="8">
    <location>
        <begin position="11"/>
        <end position="22"/>
    </location>
</feature>
<protein>
    <recommendedName>
        <fullName evidence="5 6">Small ribosomal subunit protein uS19</fullName>
    </recommendedName>
</protein>
<dbReference type="PANTHER" id="PTHR11880">
    <property type="entry name" value="RIBOSOMAL PROTEIN S19P FAMILY MEMBER"/>
    <property type="match status" value="1"/>
</dbReference>
<keyword evidence="6" id="KW-0694">RNA-binding</keyword>
<comment type="function">
    <text evidence="1 6">Protein S19 forms a complex with S13 that binds strongly to the 16S ribosomal RNA.</text>
</comment>
<evidence type="ECO:0000256" key="3">
    <source>
        <dbReference type="ARBA" id="ARBA00022980"/>
    </source>
</evidence>
<feature type="region of interest" description="Disordered" evidence="8">
    <location>
        <begin position="1"/>
        <end position="22"/>
    </location>
</feature>
<dbReference type="Proteomes" id="UP000716004">
    <property type="component" value="Unassembled WGS sequence"/>
</dbReference>
<keyword evidence="3 6" id="KW-0689">Ribosomal protein</keyword>
<sequence length="152" mass="17467">MAEETLESKLAKRKTGKRKSKVTVRKKKEFTFRGFTLEEMQRMTLSELLPLLPARARRSYKRGLNREQQAFVDRLNSSNGETLKTHRREIFILPTFVGKKVAVHNGKEFKEIEIKPEMIGHALGEFAQTRRFLKHSGPGVGATRGSKFLPLK</sequence>
<evidence type="ECO:0000313" key="10">
    <source>
        <dbReference type="EMBL" id="MBX8644325.1"/>
    </source>
</evidence>
<dbReference type="GO" id="GO:0003735">
    <property type="term" value="F:structural constituent of ribosome"/>
    <property type="evidence" value="ECO:0007669"/>
    <property type="project" value="UniProtKB-UniRule"/>
</dbReference>
<organism evidence="9 11">
    <name type="scientific">Candidatus Sysuiplasma superficiale</name>
    <dbReference type="NCBI Taxonomy" id="2823368"/>
    <lineage>
        <taxon>Archaea</taxon>
        <taxon>Methanobacteriati</taxon>
        <taxon>Thermoplasmatota</taxon>
        <taxon>Thermoplasmata</taxon>
        <taxon>Candidatus Sysuiplasmatales</taxon>
        <taxon>Candidatus Sysuiplasmataceae</taxon>
        <taxon>Candidatus Sysuiplasma</taxon>
    </lineage>
</organism>
<name>A0A8J7YSG5_9ARCH</name>
<evidence type="ECO:0000256" key="5">
    <source>
        <dbReference type="ARBA" id="ARBA00035163"/>
    </source>
</evidence>
<dbReference type="EMBL" id="JAGVSJ010000010">
    <property type="protein sequence ID" value="MBX8631913.1"/>
    <property type="molecule type" value="Genomic_DNA"/>
</dbReference>
<dbReference type="EMBL" id="JAHEAC010000054">
    <property type="protein sequence ID" value="MBX8644325.1"/>
    <property type="molecule type" value="Genomic_DNA"/>
</dbReference>
<dbReference type="InterPro" id="IPR020934">
    <property type="entry name" value="Ribosomal_uS19_CS"/>
</dbReference>
<comment type="similarity">
    <text evidence="2 6 7">Belongs to the universal ribosomal protein uS19 family.</text>
</comment>
<dbReference type="NCBIfam" id="TIGR01025">
    <property type="entry name" value="uS19_arch"/>
    <property type="match status" value="1"/>
</dbReference>
<accession>A0A8J7YSG5</accession>
<reference evidence="9" key="1">
    <citation type="submission" date="2021-04" db="EMBL/GenBank/DDBJ databases">
        <title>Genomic insights into ecological role and evolution of a novel Thermoplasmata order Candidatus Sysuiplasmatales.</title>
        <authorList>
            <person name="Yuan Y."/>
        </authorList>
    </citation>
    <scope>NUCLEOTIDE SEQUENCE</scope>
    <source>
        <strain evidence="10">TUT19-bin139</strain>
        <strain evidence="9">YP2-bin.285</strain>
    </source>
</reference>
<evidence type="ECO:0000313" key="9">
    <source>
        <dbReference type="EMBL" id="MBX8631913.1"/>
    </source>
</evidence>
<keyword evidence="4 6" id="KW-0687">Ribonucleoprotein</keyword>
<evidence type="ECO:0000256" key="7">
    <source>
        <dbReference type="RuleBase" id="RU003485"/>
    </source>
</evidence>
<dbReference type="Proteomes" id="UP000750197">
    <property type="component" value="Unassembled WGS sequence"/>
</dbReference>
<evidence type="ECO:0000256" key="6">
    <source>
        <dbReference type="HAMAP-Rule" id="MF_00531"/>
    </source>
</evidence>
<feature type="compositionally biased region" description="Basic and acidic residues" evidence="8">
    <location>
        <begin position="1"/>
        <end position="10"/>
    </location>
</feature>
<evidence type="ECO:0000256" key="1">
    <source>
        <dbReference type="ARBA" id="ARBA00003239"/>
    </source>
</evidence>
<evidence type="ECO:0000256" key="2">
    <source>
        <dbReference type="ARBA" id="ARBA00007345"/>
    </source>
</evidence>
<dbReference type="HAMAP" id="MF_00531">
    <property type="entry name" value="Ribosomal_uS19"/>
    <property type="match status" value="1"/>
</dbReference>
<dbReference type="InterPro" id="IPR005713">
    <property type="entry name" value="Ribosomal_uS19_euk/arc"/>
</dbReference>
<dbReference type="InterPro" id="IPR023575">
    <property type="entry name" value="Ribosomal_uS19_SF"/>
</dbReference>
<dbReference type="AlphaFoldDB" id="A0A8J7YSG5"/>
<keyword evidence="6" id="KW-0699">rRNA-binding</keyword>
<evidence type="ECO:0000313" key="11">
    <source>
        <dbReference type="Proteomes" id="UP000716004"/>
    </source>
</evidence>
<dbReference type="Pfam" id="PF00203">
    <property type="entry name" value="Ribosomal_S19"/>
    <property type="match status" value="1"/>
</dbReference>
<dbReference type="GO" id="GO:0006412">
    <property type="term" value="P:translation"/>
    <property type="evidence" value="ECO:0007669"/>
    <property type="project" value="UniProtKB-UniRule"/>
</dbReference>
<comment type="caution">
    <text evidence="9">The sequence shown here is derived from an EMBL/GenBank/DDBJ whole genome shotgun (WGS) entry which is preliminary data.</text>
</comment>
<dbReference type="SUPFAM" id="SSF54570">
    <property type="entry name" value="Ribosomal protein S19"/>
    <property type="match status" value="1"/>
</dbReference>
<dbReference type="InterPro" id="IPR002222">
    <property type="entry name" value="Ribosomal_uS19"/>
</dbReference>